<keyword evidence="4" id="KW-1185">Reference proteome</keyword>
<feature type="region of interest" description="Disordered" evidence="1">
    <location>
        <begin position="192"/>
        <end position="246"/>
    </location>
</feature>
<feature type="transmembrane region" description="Helical" evidence="2">
    <location>
        <begin position="84"/>
        <end position="109"/>
    </location>
</feature>
<accession>A0ABR4PKF9</accession>
<evidence type="ECO:0000313" key="4">
    <source>
        <dbReference type="Proteomes" id="UP001629113"/>
    </source>
</evidence>
<dbReference type="Proteomes" id="UP001629113">
    <property type="component" value="Unassembled WGS sequence"/>
</dbReference>
<protein>
    <submittedName>
        <fullName evidence="3">Uncharacterized protein</fullName>
    </submittedName>
</protein>
<name>A0ABR4PKF9_9HELO</name>
<dbReference type="EMBL" id="JBFCZG010000004">
    <property type="protein sequence ID" value="KAL3423805.1"/>
    <property type="molecule type" value="Genomic_DNA"/>
</dbReference>
<feature type="transmembrane region" description="Helical" evidence="2">
    <location>
        <begin position="152"/>
        <end position="173"/>
    </location>
</feature>
<keyword evidence="2" id="KW-1133">Transmembrane helix</keyword>
<evidence type="ECO:0000313" key="3">
    <source>
        <dbReference type="EMBL" id="KAL3423805.1"/>
    </source>
</evidence>
<keyword evidence="2" id="KW-0472">Membrane</keyword>
<evidence type="ECO:0000256" key="2">
    <source>
        <dbReference type="SAM" id="Phobius"/>
    </source>
</evidence>
<evidence type="ECO:0000256" key="1">
    <source>
        <dbReference type="SAM" id="MobiDB-lite"/>
    </source>
</evidence>
<organism evidence="3 4">
    <name type="scientific">Phlyctema vagabunda</name>
    <dbReference type="NCBI Taxonomy" id="108571"/>
    <lineage>
        <taxon>Eukaryota</taxon>
        <taxon>Fungi</taxon>
        <taxon>Dikarya</taxon>
        <taxon>Ascomycota</taxon>
        <taxon>Pezizomycotina</taxon>
        <taxon>Leotiomycetes</taxon>
        <taxon>Helotiales</taxon>
        <taxon>Dermateaceae</taxon>
        <taxon>Phlyctema</taxon>
    </lineage>
</organism>
<keyword evidence="2" id="KW-0812">Transmembrane</keyword>
<feature type="transmembrane region" description="Helical" evidence="2">
    <location>
        <begin position="30"/>
        <end position="49"/>
    </location>
</feature>
<sequence>MTGKFSEKDHERCLHYARFMSGLTLAQAESLFWILFVFVLVLMCISSIYHHKSINISEREKTLPSGQVNSRRYRRKINRIRSRYLGIVGTCLLVSTMCVIFEAFAAFNIEYCDGEDLMQLYWGFWSILQVGSLIAILGVMLQFWIVMGSHELPSWGVALGTPVLVFAAIGWLMKQLSKRMWARCRGRKFVDDDNEDTSENDDDGADDEEKGNVSRWMSRAPTIVQDSGNSQCPTPDRGGVRRSSTF</sequence>
<comment type="caution">
    <text evidence="3">The sequence shown here is derived from an EMBL/GenBank/DDBJ whole genome shotgun (WGS) entry which is preliminary data.</text>
</comment>
<gene>
    <name evidence="3" type="ORF">PVAG01_05552</name>
</gene>
<reference evidence="3 4" key="1">
    <citation type="submission" date="2024-06" db="EMBL/GenBank/DDBJ databases">
        <title>Complete genome of Phlyctema vagabunda strain 19-DSS-EL-015.</title>
        <authorList>
            <person name="Fiorenzani C."/>
        </authorList>
    </citation>
    <scope>NUCLEOTIDE SEQUENCE [LARGE SCALE GENOMIC DNA]</scope>
    <source>
        <strain evidence="3 4">19-DSS-EL-015</strain>
    </source>
</reference>
<feature type="compositionally biased region" description="Acidic residues" evidence="1">
    <location>
        <begin position="192"/>
        <end position="209"/>
    </location>
</feature>
<feature type="compositionally biased region" description="Polar residues" evidence="1">
    <location>
        <begin position="224"/>
        <end position="233"/>
    </location>
</feature>
<feature type="transmembrane region" description="Helical" evidence="2">
    <location>
        <begin position="121"/>
        <end position="145"/>
    </location>
</feature>
<proteinExistence type="predicted"/>